<sequence>RKFRVQFVGSKGQGAVATARIALGELILQESPLLAFQGEADEVLAVGFGYTERPGGDQLTNSKVFYEYESSLRAAVEGAGPDKEEAFWDLSDFSQERGTGHKTAVGIVRTP</sequence>
<organism evidence="1 2">
    <name type="scientific">Prorocentrum cordatum</name>
    <dbReference type="NCBI Taxonomy" id="2364126"/>
    <lineage>
        <taxon>Eukaryota</taxon>
        <taxon>Sar</taxon>
        <taxon>Alveolata</taxon>
        <taxon>Dinophyceae</taxon>
        <taxon>Prorocentrales</taxon>
        <taxon>Prorocentraceae</taxon>
        <taxon>Prorocentrum</taxon>
    </lineage>
</organism>
<reference evidence="1" key="1">
    <citation type="submission" date="2023-10" db="EMBL/GenBank/DDBJ databases">
        <authorList>
            <person name="Chen Y."/>
            <person name="Shah S."/>
            <person name="Dougan E. K."/>
            <person name="Thang M."/>
            <person name="Chan C."/>
        </authorList>
    </citation>
    <scope>NUCLEOTIDE SEQUENCE [LARGE SCALE GENOMIC DNA]</scope>
</reference>
<accession>A0ABN9X6H3</accession>
<name>A0ABN9X6H3_9DINO</name>
<comment type="caution">
    <text evidence="1">The sequence shown here is derived from an EMBL/GenBank/DDBJ whole genome shotgun (WGS) entry which is preliminary data.</text>
</comment>
<dbReference type="Proteomes" id="UP001189429">
    <property type="component" value="Unassembled WGS sequence"/>
</dbReference>
<feature type="non-terminal residue" evidence="1">
    <location>
        <position position="111"/>
    </location>
</feature>
<dbReference type="EMBL" id="CAUYUJ010019979">
    <property type="protein sequence ID" value="CAK0895008.1"/>
    <property type="molecule type" value="Genomic_DNA"/>
</dbReference>
<protein>
    <submittedName>
        <fullName evidence="1">Uncharacterized protein</fullName>
    </submittedName>
</protein>
<proteinExistence type="predicted"/>
<keyword evidence="2" id="KW-1185">Reference proteome</keyword>
<feature type="non-terminal residue" evidence="1">
    <location>
        <position position="1"/>
    </location>
</feature>
<evidence type="ECO:0000313" key="1">
    <source>
        <dbReference type="EMBL" id="CAK0895008.1"/>
    </source>
</evidence>
<gene>
    <name evidence="1" type="ORF">PCOR1329_LOCUS73893</name>
</gene>
<evidence type="ECO:0000313" key="2">
    <source>
        <dbReference type="Proteomes" id="UP001189429"/>
    </source>
</evidence>